<evidence type="ECO:0000313" key="1">
    <source>
        <dbReference type="EMBL" id="KKP90743.1"/>
    </source>
</evidence>
<dbReference type="Proteomes" id="UP000034140">
    <property type="component" value="Unassembled WGS sequence"/>
</dbReference>
<dbReference type="EMBL" id="LBRE01000039">
    <property type="protein sequence ID" value="KKP90743.1"/>
    <property type="molecule type" value="Genomic_DNA"/>
</dbReference>
<protein>
    <submittedName>
        <fullName evidence="1">Uncharacterized protein</fullName>
    </submittedName>
</protein>
<dbReference type="Pfam" id="PF23499">
    <property type="entry name" value="YnfU"/>
    <property type="match status" value="1"/>
</dbReference>
<gene>
    <name evidence="1" type="ORF">UR96_C0039G0005</name>
</gene>
<comment type="caution">
    <text evidence="1">The sequence shown here is derived from an EMBL/GenBank/DDBJ whole genome shotgun (WGS) entry which is preliminary data.</text>
</comment>
<accession>A0A0G0DBE4</accession>
<sequence>MFDSIKLKYECPFCNKELEYTLKQLQKGRILKCPHCGKEIQLEESVSGSVQKMENEVKDSLENIPKKVTMK</sequence>
<dbReference type="InterPro" id="IPR057793">
    <property type="entry name" value="YnfU-like"/>
</dbReference>
<dbReference type="Gene3D" id="2.20.28.30">
    <property type="entry name" value="RNA polymerase ii, chain L"/>
    <property type="match status" value="1"/>
</dbReference>
<evidence type="ECO:0000313" key="2">
    <source>
        <dbReference type="Proteomes" id="UP000034140"/>
    </source>
</evidence>
<proteinExistence type="predicted"/>
<reference evidence="1 2" key="1">
    <citation type="journal article" date="2015" name="Nature">
        <title>rRNA introns, odd ribosomes, and small enigmatic genomes across a large radiation of phyla.</title>
        <authorList>
            <person name="Brown C.T."/>
            <person name="Hug L.A."/>
            <person name="Thomas B.C."/>
            <person name="Sharon I."/>
            <person name="Castelle C.J."/>
            <person name="Singh A."/>
            <person name="Wilkins M.J."/>
            <person name="Williams K.H."/>
            <person name="Banfield J.F."/>
        </authorList>
    </citation>
    <scope>NUCLEOTIDE SEQUENCE [LARGE SCALE GENOMIC DNA]</scope>
</reference>
<dbReference type="AlphaFoldDB" id="A0A0G0DBE4"/>
<name>A0A0G0DBE4_9BACT</name>
<organism evidence="1 2">
    <name type="scientific">candidate division WS6 bacterium GW2011_GWC1_36_11</name>
    <dbReference type="NCBI Taxonomy" id="1619090"/>
    <lineage>
        <taxon>Bacteria</taxon>
        <taxon>Candidatus Dojkabacteria</taxon>
    </lineage>
</organism>